<dbReference type="EMBL" id="BSNX01000004">
    <property type="protein sequence ID" value="GLQ71251.1"/>
    <property type="molecule type" value="Genomic_DNA"/>
</dbReference>
<proteinExistence type="predicted"/>
<keyword evidence="2" id="KW-1185">Reference proteome</keyword>
<dbReference type="Proteomes" id="UP001156690">
    <property type="component" value="Unassembled WGS sequence"/>
</dbReference>
<sequence>MATATFAGAPPGHFRYVLSVSGIKSTTASPVTQTLFIIYSFKQLIIKLNQQAHTTQELASFGHKEREQTEFNPVVKSKGGQKVCKVLFCIYLAQNLRLLIFNITGRIFE</sequence>
<name>A0AAV5NMH8_9VIBR</name>
<evidence type="ECO:0000313" key="1">
    <source>
        <dbReference type="EMBL" id="GLQ71251.1"/>
    </source>
</evidence>
<reference evidence="2" key="1">
    <citation type="journal article" date="2019" name="Int. J. Syst. Evol. Microbiol.">
        <title>The Global Catalogue of Microorganisms (GCM) 10K type strain sequencing project: providing services to taxonomists for standard genome sequencing and annotation.</title>
        <authorList>
            <consortium name="The Broad Institute Genomics Platform"/>
            <consortium name="The Broad Institute Genome Sequencing Center for Infectious Disease"/>
            <person name="Wu L."/>
            <person name="Ma J."/>
        </authorList>
    </citation>
    <scope>NUCLEOTIDE SEQUENCE [LARGE SCALE GENOMIC DNA]</scope>
    <source>
        <strain evidence="2">NBRC 15640</strain>
    </source>
</reference>
<dbReference type="AlphaFoldDB" id="A0AAV5NMH8"/>
<comment type="caution">
    <text evidence="1">The sequence shown here is derived from an EMBL/GenBank/DDBJ whole genome shotgun (WGS) entry which is preliminary data.</text>
</comment>
<organism evidence="1 2">
    <name type="scientific">Vibrio penaeicida</name>
    <dbReference type="NCBI Taxonomy" id="104609"/>
    <lineage>
        <taxon>Bacteria</taxon>
        <taxon>Pseudomonadati</taxon>
        <taxon>Pseudomonadota</taxon>
        <taxon>Gammaproteobacteria</taxon>
        <taxon>Vibrionales</taxon>
        <taxon>Vibrionaceae</taxon>
        <taxon>Vibrio</taxon>
    </lineage>
</organism>
<gene>
    <name evidence="1" type="ORF">GCM10007932_06110</name>
</gene>
<protein>
    <submittedName>
        <fullName evidence="1">Uncharacterized protein</fullName>
    </submittedName>
</protein>
<evidence type="ECO:0000313" key="2">
    <source>
        <dbReference type="Proteomes" id="UP001156690"/>
    </source>
</evidence>
<accession>A0AAV5NMH8</accession>